<evidence type="ECO:0000313" key="11">
    <source>
        <dbReference type="Proteomes" id="UP000585226"/>
    </source>
</evidence>
<dbReference type="Gene3D" id="1.20.1740.10">
    <property type="entry name" value="Amino acid/polyamine transporter I"/>
    <property type="match status" value="1"/>
</dbReference>
<evidence type="ECO:0000256" key="2">
    <source>
        <dbReference type="ARBA" id="ARBA00022448"/>
    </source>
</evidence>
<keyword evidence="2" id="KW-0813">Transport</keyword>
<feature type="transmembrane region" description="Helical" evidence="8">
    <location>
        <begin position="360"/>
        <end position="383"/>
    </location>
</feature>
<keyword evidence="3" id="KW-1003">Cell membrane</keyword>
<dbReference type="AlphaFoldDB" id="A0A7Y8G7L6"/>
<organism evidence="10 11">
    <name type="scientific">Pseudomonas reactans</name>
    <dbReference type="NCBI Taxonomy" id="117680"/>
    <lineage>
        <taxon>Bacteria</taxon>
        <taxon>Pseudomonadati</taxon>
        <taxon>Pseudomonadota</taxon>
        <taxon>Gammaproteobacteria</taxon>
        <taxon>Pseudomonadales</taxon>
        <taxon>Pseudomonadaceae</taxon>
        <taxon>Pseudomonas</taxon>
    </lineage>
</organism>
<protein>
    <submittedName>
        <fullName evidence="10">Amino acid permease</fullName>
    </submittedName>
</protein>
<keyword evidence="5" id="KW-0029">Amino-acid transport</keyword>
<feature type="transmembrane region" description="Helical" evidence="8">
    <location>
        <begin position="242"/>
        <end position="263"/>
    </location>
</feature>
<dbReference type="PIRSF" id="PIRSF006060">
    <property type="entry name" value="AA_transporter"/>
    <property type="match status" value="1"/>
</dbReference>
<dbReference type="EMBL" id="JACASD010000093">
    <property type="protein sequence ID" value="NWE92055.1"/>
    <property type="molecule type" value="Genomic_DNA"/>
</dbReference>
<keyword evidence="4 8" id="KW-0812">Transmembrane</keyword>
<accession>A0A7Y8G7L6</accession>
<feature type="transmembrane region" description="Helical" evidence="8">
    <location>
        <begin position="160"/>
        <end position="179"/>
    </location>
</feature>
<evidence type="ECO:0000256" key="3">
    <source>
        <dbReference type="ARBA" id="ARBA00022475"/>
    </source>
</evidence>
<evidence type="ECO:0000313" key="10">
    <source>
        <dbReference type="EMBL" id="NWE92055.1"/>
    </source>
</evidence>
<comment type="caution">
    <text evidence="10">The sequence shown here is derived from an EMBL/GenBank/DDBJ whole genome shotgun (WGS) entry which is preliminary data.</text>
</comment>
<feature type="transmembrane region" description="Helical" evidence="8">
    <location>
        <begin position="99"/>
        <end position="121"/>
    </location>
</feature>
<evidence type="ECO:0000256" key="8">
    <source>
        <dbReference type="SAM" id="Phobius"/>
    </source>
</evidence>
<name>A0A7Y8G7L6_9PSED</name>
<dbReference type="Pfam" id="PF00324">
    <property type="entry name" value="AA_permease"/>
    <property type="match status" value="1"/>
</dbReference>
<dbReference type="GO" id="GO:0055085">
    <property type="term" value="P:transmembrane transport"/>
    <property type="evidence" value="ECO:0007669"/>
    <property type="project" value="InterPro"/>
</dbReference>
<evidence type="ECO:0000256" key="1">
    <source>
        <dbReference type="ARBA" id="ARBA00004651"/>
    </source>
</evidence>
<feature type="transmembrane region" description="Helical" evidence="8">
    <location>
        <begin position="21"/>
        <end position="40"/>
    </location>
</feature>
<dbReference type="FunFam" id="1.20.1740.10:FF:000001">
    <property type="entry name" value="Amino acid permease"/>
    <property type="match status" value="1"/>
</dbReference>
<evidence type="ECO:0000256" key="6">
    <source>
        <dbReference type="ARBA" id="ARBA00022989"/>
    </source>
</evidence>
<dbReference type="PANTHER" id="PTHR43495">
    <property type="entry name" value="GABA PERMEASE"/>
    <property type="match status" value="1"/>
</dbReference>
<dbReference type="PANTHER" id="PTHR43495:SF6">
    <property type="entry name" value="THREONINE_SERINE TRANSPORTER YBXG-RELATED"/>
    <property type="match status" value="1"/>
</dbReference>
<feature type="transmembrane region" description="Helical" evidence="8">
    <location>
        <begin position="427"/>
        <end position="446"/>
    </location>
</feature>
<gene>
    <name evidence="10" type="ORF">HX893_28435</name>
</gene>
<dbReference type="RefSeq" id="WP_177114105.1">
    <property type="nucleotide sequence ID" value="NZ_JACASD010000093.1"/>
</dbReference>
<dbReference type="Proteomes" id="UP000585226">
    <property type="component" value="Unassembled WGS sequence"/>
</dbReference>
<keyword evidence="6 8" id="KW-1133">Transmembrane helix</keyword>
<sequence length="458" mass="49980">MNTATENSALNRGLGPRQMNMMALGAAIGVGLFYGSASAIKTAGPAILLTYAVCGVFVFFVMRALGEMAVHNPVAGSFSRYAFDYLGHRAGFMTGWTYWFYWIVCIMAEVTAAAIYMTYWFPDVPAWIWALSALLAMGALNLVAVSAFGEMEFWFAAIKVVTIVLLIVTGTGIIVFGLGNDGVALGLSNLWSHGGFMPHGAWGVLAALPMVTFSYSGIEMIGLTAGEAKDPERSIRRVVNTVFWRIAIFYVGALFVVMSLYPWDLIGAQGSPFVLTFEKLGIREAAGIMNFVVLTAALSSCNSGIFSTGRMVFNLAEQGQAPGRFRRISARGIPVYAVGLGVLVTLIGVLLNYIAPPDLFIWLTSIATFAGLFTWTIILLSHIKFRQRVTLSADRRMMPWSPWSSYATLAFLALITAMLTLSENTRIAMIVGPIWLLGLWLSYSLVQKRNGLTTEVYE</sequence>
<feature type="transmembrane region" description="Helical" evidence="8">
    <location>
        <begin position="403"/>
        <end position="421"/>
    </location>
</feature>
<evidence type="ECO:0000256" key="4">
    <source>
        <dbReference type="ARBA" id="ARBA00022692"/>
    </source>
</evidence>
<reference evidence="10 11" key="1">
    <citation type="submission" date="2020-04" db="EMBL/GenBank/DDBJ databases">
        <title>Molecular characterization of pseudomonads from Agaricus bisporus reveal novel blotch 2 pathogens in Western Europe.</title>
        <authorList>
            <person name="Taparia T."/>
            <person name="Krijger M."/>
            <person name="Haynes E."/>
            <person name="Elpinstone J.G."/>
            <person name="Noble R."/>
            <person name="Van Der Wolf J."/>
        </authorList>
    </citation>
    <scope>NUCLEOTIDE SEQUENCE [LARGE SCALE GENOMIC DNA]</scope>
    <source>
        <strain evidence="10 11">P8021</strain>
    </source>
</reference>
<feature type="transmembrane region" description="Helical" evidence="8">
    <location>
        <begin position="288"/>
        <end position="313"/>
    </location>
</feature>
<dbReference type="InterPro" id="IPR004840">
    <property type="entry name" value="Amino_acid_permease_CS"/>
</dbReference>
<dbReference type="PROSITE" id="PS00218">
    <property type="entry name" value="AMINO_ACID_PERMEASE_1"/>
    <property type="match status" value="1"/>
</dbReference>
<feature type="transmembrane region" description="Helical" evidence="8">
    <location>
        <begin position="199"/>
        <end position="221"/>
    </location>
</feature>
<evidence type="ECO:0000256" key="5">
    <source>
        <dbReference type="ARBA" id="ARBA00022970"/>
    </source>
</evidence>
<dbReference type="GO" id="GO:0005886">
    <property type="term" value="C:plasma membrane"/>
    <property type="evidence" value="ECO:0007669"/>
    <property type="project" value="UniProtKB-SubCell"/>
</dbReference>
<proteinExistence type="predicted"/>
<keyword evidence="7 8" id="KW-0472">Membrane</keyword>
<feature type="domain" description="Amino acid permease/ SLC12A" evidence="9">
    <location>
        <begin position="20"/>
        <end position="449"/>
    </location>
</feature>
<dbReference type="InterPro" id="IPR004841">
    <property type="entry name" value="AA-permease/SLC12A_dom"/>
</dbReference>
<feature type="transmembrane region" description="Helical" evidence="8">
    <location>
        <begin position="127"/>
        <end position="148"/>
    </location>
</feature>
<dbReference type="GO" id="GO:0006865">
    <property type="term" value="P:amino acid transport"/>
    <property type="evidence" value="ECO:0007669"/>
    <property type="project" value="UniProtKB-KW"/>
</dbReference>
<evidence type="ECO:0000259" key="9">
    <source>
        <dbReference type="Pfam" id="PF00324"/>
    </source>
</evidence>
<evidence type="ECO:0000256" key="7">
    <source>
        <dbReference type="ARBA" id="ARBA00023136"/>
    </source>
</evidence>
<feature type="transmembrane region" description="Helical" evidence="8">
    <location>
        <begin position="333"/>
        <end position="354"/>
    </location>
</feature>
<comment type="subcellular location">
    <subcellularLocation>
        <location evidence="1">Cell membrane</location>
        <topology evidence="1">Multi-pass membrane protein</topology>
    </subcellularLocation>
</comment>
<feature type="transmembrane region" description="Helical" evidence="8">
    <location>
        <begin position="46"/>
        <end position="65"/>
    </location>
</feature>